<dbReference type="Proteomes" id="UP001175228">
    <property type="component" value="Unassembled WGS sequence"/>
</dbReference>
<dbReference type="EMBL" id="JAUEPU010000206">
    <property type="protein sequence ID" value="KAK0473529.1"/>
    <property type="molecule type" value="Genomic_DNA"/>
</dbReference>
<organism evidence="1 2">
    <name type="scientific">Armillaria luteobubalina</name>
    <dbReference type="NCBI Taxonomy" id="153913"/>
    <lineage>
        <taxon>Eukaryota</taxon>
        <taxon>Fungi</taxon>
        <taxon>Dikarya</taxon>
        <taxon>Basidiomycota</taxon>
        <taxon>Agaricomycotina</taxon>
        <taxon>Agaricomycetes</taxon>
        <taxon>Agaricomycetidae</taxon>
        <taxon>Agaricales</taxon>
        <taxon>Marasmiineae</taxon>
        <taxon>Physalacriaceae</taxon>
        <taxon>Armillaria</taxon>
    </lineage>
</organism>
<name>A0AA39NX70_9AGAR</name>
<dbReference type="AlphaFoldDB" id="A0AA39NX70"/>
<evidence type="ECO:0000313" key="2">
    <source>
        <dbReference type="Proteomes" id="UP001175228"/>
    </source>
</evidence>
<comment type="caution">
    <text evidence="1">The sequence shown here is derived from an EMBL/GenBank/DDBJ whole genome shotgun (WGS) entry which is preliminary data.</text>
</comment>
<evidence type="ECO:0000313" key="1">
    <source>
        <dbReference type="EMBL" id="KAK0473529.1"/>
    </source>
</evidence>
<sequence length="163" mass="18689">MWERTHPTIKGRHLLVQIYAGGMTQFLTRTKGMPVLVHKSLQKMICDFAWDNQGKVPVNMMIQAASIENGGMQLLDLLIQNQAIDVMQLKSYLHFDEHCPKAAYVKDAIINRHVKKDTIPANTILQTWEVNLWANSKLPRHIVMMLKVAEDFQVQLDLLTPSQ</sequence>
<gene>
    <name evidence="1" type="ORF">EDD18DRAFT_1092086</name>
</gene>
<proteinExistence type="predicted"/>
<reference evidence="1" key="1">
    <citation type="submission" date="2023-06" db="EMBL/GenBank/DDBJ databases">
        <authorList>
            <consortium name="Lawrence Berkeley National Laboratory"/>
            <person name="Ahrendt S."/>
            <person name="Sahu N."/>
            <person name="Indic B."/>
            <person name="Wong-Bajracharya J."/>
            <person name="Merenyi Z."/>
            <person name="Ke H.-M."/>
            <person name="Monk M."/>
            <person name="Kocsube S."/>
            <person name="Drula E."/>
            <person name="Lipzen A."/>
            <person name="Balint B."/>
            <person name="Henrissat B."/>
            <person name="Andreopoulos B."/>
            <person name="Martin F.M."/>
            <person name="Harder C.B."/>
            <person name="Rigling D."/>
            <person name="Ford K.L."/>
            <person name="Foster G.D."/>
            <person name="Pangilinan J."/>
            <person name="Papanicolaou A."/>
            <person name="Barry K."/>
            <person name="LaButti K."/>
            <person name="Viragh M."/>
            <person name="Koriabine M."/>
            <person name="Yan M."/>
            <person name="Riley R."/>
            <person name="Champramary S."/>
            <person name="Plett K.L."/>
            <person name="Tsai I.J."/>
            <person name="Slot J."/>
            <person name="Sipos G."/>
            <person name="Plett J."/>
            <person name="Nagy L.G."/>
            <person name="Grigoriev I.V."/>
        </authorList>
    </citation>
    <scope>NUCLEOTIDE SEQUENCE</scope>
    <source>
        <strain evidence="1">HWK02</strain>
    </source>
</reference>
<keyword evidence="2" id="KW-1185">Reference proteome</keyword>
<protein>
    <submittedName>
        <fullName evidence="1">Uncharacterized protein</fullName>
    </submittedName>
</protein>
<accession>A0AA39NX70</accession>